<dbReference type="PANTHER" id="PTHR11596">
    <property type="entry name" value="ALKALINE PHOSPHATASE"/>
    <property type="match status" value="1"/>
</dbReference>
<protein>
    <submittedName>
        <fullName evidence="5">Alkaline phosphatase</fullName>
    </submittedName>
</protein>
<organism evidence="5 6">
    <name type="scientific">Aphanothece hegewaldii CCALA 016</name>
    <dbReference type="NCBI Taxonomy" id="2107694"/>
    <lineage>
        <taxon>Bacteria</taxon>
        <taxon>Bacillati</taxon>
        <taxon>Cyanobacteriota</taxon>
        <taxon>Cyanophyceae</taxon>
        <taxon>Oscillatoriophycideae</taxon>
        <taxon>Chroococcales</taxon>
        <taxon>Aphanothecaceae</taxon>
        <taxon>Aphanothece</taxon>
    </lineage>
</organism>
<keyword evidence="3" id="KW-0479">Metal-binding</keyword>
<keyword evidence="1" id="KW-0597">Phosphoprotein</keyword>
<dbReference type="InterPro" id="IPR001952">
    <property type="entry name" value="Alkaline_phosphatase"/>
</dbReference>
<dbReference type="Pfam" id="PF00245">
    <property type="entry name" value="Alk_phosphatase"/>
    <property type="match status" value="1"/>
</dbReference>
<dbReference type="SMART" id="SM00098">
    <property type="entry name" value="alkPPc"/>
    <property type="match status" value="1"/>
</dbReference>
<comment type="cofactor">
    <cofactor evidence="3">
        <name>Zn(2+)</name>
        <dbReference type="ChEBI" id="CHEBI:29105"/>
    </cofactor>
    <text evidence="3">Binds 2 Zn(2+) ions.</text>
</comment>
<sequence length="633" mass="67508">MNTCKINNNLTIVLLTIGIVSALNTPEIVQAGSITTTKNVIVMIGDGMGWEMSRTAAIARQIQQGATGNTLSDYYTSGQGSGLSFQTLNNYALATTYGTTIAPANGIFNTSNSALDKSNPLTGASPILPGFTFTPTFNPGTTLSGGATNPNPFAVGNLVGYDPVRGGATPWDAAYYGGNVPSGFDKEYIKSSYPDSANTATTLYTGVKTYNAAIGVDIFETPLQTILAQASDLGKSTGLVTSVPIDHATPGAAAANVNNRNKYDGDYPMLDNILQQELRKYQPTVMLGGGHPLSGASTMPLPGGVEGTDYTYIKESTYDELSNNPNNNLYGYTFLERGTDAASELLAAAAMLDPNNGERLLGLYGARGQEGNLPVSSADGDYSTTGLSMFSRFSTGGLNPDLTRPLLPGETDAQFIAREVNENPTLKELTEAALTVLEKDQDGFWLMVEGGDIDWSAHDNNLDNLLGTMFDFDNTVQSVITWIENNGGWEENQLIVTADHDHYLTLNSDFPELLRTYGAEALTNAQDPALAGHYWGSDSTVKYGWGSHSNRPVPVYFQGEGSEVLLNSVGQGYQAYGQNVPGIPGLVDQTHIYKTQKAAFTAVPEPSSAVSLISLGTVLGITSFIQRQRKLNR</sequence>
<reference evidence="5 6" key="2">
    <citation type="submission" date="2018-03" db="EMBL/GenBank/DDBJ databases">
        <authorList>
            <person name="Keele B.F."/>
        </authorList>
    </citation>
    <scope>NUCLEOTIDE SEQUENCE [LARGE SCALE GENOMIC DNA]</scope>
    <source>
        <strain evidence="5 6">CCALA 016</strain>
    </source>
</reference>
<feature type="chain" id="PRO_5015414157" evidence="4">
    <location>
        <begin position="23"/>
        <end position="633"/>
    </location>
</feature>
<evidence type="ECO:0000256" key="3">
    <source>
        <dbReference type="PIRSR" id="PIRSR601952-2"/>
    </source>
</evidence>
<dbReference type="Gene3D" id="3.40.720.10">
    <property type="entry name" value="Alkaline Phosphatase, subunit A"/>
    <property type="match status" value="2"/>
</dbReference>
<comment type="caution">
    <text evidence="5">The sequence shown here is derived from an EMBL/GenBank/DDBJ whole genome shotgun (WGS) entry which is preliminary data.</text>
</comment>
<accession>A0A2T1M325</accession>
<keyword evidence="4" id="KW-0732">Signal</keyword>
<evidence type="ECO:0000313" key="5">
    <source>
        <dbReference type="EMBL" id="PSF39239.1"/>
    </source>
</evidence>
<feature type="binding site" evidence="3">
    <location>
        <position position="449"/>
    </location>
    <ligand>
        <name>Mg(2+)</name>
        <dbReference type="ChEBI" id="CHEBI:18420"/>
    </ligand>
</feature>
<proteinExistence type="predicted"/>
<feature type="binding site" evidence="3">
    <location>
        <position position="249"/>
    </location>
    <ligand>
        <name>Mg(2+)</name>
        <dbReference type="ChEBI" id="CHEBI:18420"/>
    </ligand>
</feature>
<evidence type="ECO:0000256" key="1">
    <source>
        <dbReference type="ARBA" id="ARBA00022553"/>
    </source>
</evidence>
<feature type="binding site" evidence="3">
    <location>
        <position position="458"/>
    </location>
    <ligand>
        <name>Zn(2+)</name>
        <dbReference type="ChEBI" id="CHEBI:29105"/>
        <label>2</label>
    </ligand>
</feature>
<dbReference type="AlphaFoldDB" id="A0A2T1M325"/>
<gene>
    <name evidence="5" type="ORF">C7H19_00155</name>
</gene>
<keyword evidence="3" id="KW-0862">Zinc</keyword>
<reference evidence="5 6" key="1">
    <citation type="submission" date="2018-03" db="EMBL/GenBank/DDBJ databases">
        <title>The ancient ancestry and fast evolution of plastids.</title>
        <authorList>
            <person name="Moore K.R."/>
            <person name="Magnabosco C."/>
            <person name="Momper L."/>
            <person name="Gold D.A."/>
            <person name="Bosak T."/>
            <person name="Fournier G.P."/>
        </authorList>
    </citation>
    <scope>NUCLEOTIDE SEQUENCE [LARGE SCALE GENOMIC DNA]</scope>
    <source>
        <strain evidence="5 6">CCALA 016</strain>
    </source>
</reference>
<name>A0A2T1M325_9CHRO</name>
<dbReference type="InterPro" id="IPR017850">
    <property type="entry name" value="Alkaline_phosphatase_core_sf"/>
</dbReference>
<dbReference type="OrthoDB" id="9794455at2"/>
<evidence type="ECO:0000313" key="6">
    <source>
        <dbReference type="Proteomes" id="UP000239001"/>
    </source>
</evidence>
<keyword evidence="3" id="KW-0460">Magnesium</keyword>
<evidence type="ECO:0000256" key="4">
    <source>
        <dbReference type="SAM" id="SignalP"/>
    </source>
</evidence>
<dbReference type="RefSeq" id="WP_106454862.1">
    <property type="nucleotide sequence ID" value="NZ_PXOH01000001.1"/>
</dbReference>
<keyword evidence="6" id="KW-1185">Reference proteome</keyword>
<feature type="binding site" evidence="3">
    <location>
        <position position="499"/>
    </location>
    <ligand>
        <name>Zn(2+)</name>
        <dbReference type="ChEBI" id="CHEBI:29105"/>
        <label>2</label>
    </ligand>
</feature>
<feature type="active site" description="Phosphoserine intermediate" evidence="2">
    <location>
        <position position="196"/>
    </location>
</feature>
<feature type="binding site" evidence="3">
    <location>
        <position position="454"/>
    </location>
    <ligand>
        <name>Zn(2+)</name>
        <dbReference type="ChEBI" id="CHEBI:29105"/>
        <label>2</label>
    </ligand>
</feature>
<dbReference type="EMBL" id="PXOH01000001">
    <property type="protein sequence ID" value="PSF39239.1"/>
    <property type="molecule type" value="Genomic_DNA"/>
</dbReference>
<comment type="cofactor">
    <cofactor evidence="3">
        <name>Mg(2+)</name>
        <dbReference type="ChEBI" id="CHEBI:18420"/>
    </cofactor>
    <text evidence="3">Binds 1 Mg(2+) ion.</text>
</comment>
<evidence type="ECO:0000256" key="2">
    <source>
        <dbReference type="PIRSR" id="PIRSR601952-1"/>
    </source>
</evidence>
<dbReference type="Proteomes" id="UP000239001">
    <property type="component" value="Unassembled WGS sequence"/>
</dbReference>
<dbReference type="SUPFAM" id="SSF53649">
    <property type="entry name" value="Alkaline phosphatase-like"/>
    <property type="match status" value="1"/>
</dbReference>
<dbReference type="GO" id="GO:0004035">
    <property type="term" value="F:alkaline phosphatase activity"/>
    <property type="evidence" value="ECO:0007669"/>
    <property type="project" value="TreeGrafter"/>
</dbReference>
<feature type="binding site" evidence="3">
    <location>
        <position position="500"/>
    </location>
    <ligand>
        <name>Zn(2+)</name>
        <dbReference type="ChEBI" id="CHEBI:29105"/>
        <label>2</label>
    </ligand>
</feature>
<dbReference type="PANTHER" id="PTHR11596:SF5">
    <property type="entry name" value="ALKALINE PHOSPHATASE"/>
    <property type="match status" value="1"/>
</dbReference>
<dbReference type="GO" id="GO:0046872">
    <property type="term" value="F:metal ion binding"/>
    <property type="evidence" value="ECO:0007669"/>
    <property type="project" value="UniProtKB-KW"/>
</dbReference>
<feature type="binding site" evidence="3">
    <location>
        <position position="247"/>
    </location>
    <ligand>
        <name>Mg(2+)</name>
        <dbReference type="ChEBI" id="CHEBI:18420"/>
    </ligand>
</feature>
<feature type="signal peptide" evidence="4">
    <location>
        <begin position="1"/>
        <end position="22"/>
    </location>
</feature>